<evidence type="ECO:0000313" key="10">
    <source>
        <dbReference type="EMBL" id="KAG7175925.1"/>
    </source>
</evidence>
<dbReference type="EMBL" id="JAHLQT010004580">
    <property type="protein sequence ID" value="KAG7175925.1"/>
    <property type="molecule type" value="Genomic_DNA"/>
</dbReference>
<protein>
    <submittedName>
        <fullName evidence="10">Cystinosin-like</fullName>
    </submittedName>
</protein>
<evidence type="ECO:0000256" key="3">
    <source>
        <dbReference type="ARBA" id="ARBA00022448"/>
    </source>
</evidence>
<dbReference type="PANTHER" id="PTHR13131">
    <property type="entry name" value="CYSTINOSIN"/>
    <property type="match status" value="1"/>
</dbReference>
<keyword evidence="7 9" id="KW-0472">Membrane</keyword>
<comment type="caution">
    <text evidence="10">The sequence shown here is derived from an EMBL/GenBank/DDBJ whole genome shotgun (WGS) entry which is preliminary data.</text>
</comment>
<keyword evidence="11" id="KW-1185">Reference proteome</keyword>
<dbReference type="InterPro" id="IPR005282">
    <property type="entry name" value="LC_transporter"/>
</dbReference>
<dbReference type="GO" id="GO:0005774">
    <property type="term" value="C:vacuolar membrane"/>
    <property type="evidence" value="ECO:0007669"/>
    <property type="project" value="TreeGrafter"/>
</dbReference>
<dbReference type="InterPro" id="IPR006603">
    <property type="entry name" value="PQ-loop_rpt"/>
</dbReference>
<organism evidence="10 11">
    <name type="scientific">Homarus americanus</name>
    <name type="common">American lobster</name>
    <dbReference type="NCBI Taxonomy" id="6706"/>
    <lineage>
        <taxon>Eukaryota</taxon>
        <taxon>Metazoa</taxon>
        <taxon>Ecdysozoa</taxon>
        <taxon>Arthropoda</taxon>
        <taxon>Crustacea</taxon>
        <taxon>Multicrustacea</taxon>
        <taxon>Malacostraca</taxon>
        <taxon>Eumalacostraca</taxon>
        <taxon>Eucarida</taxon>
        <taxon>Decapoda</taxon>
        <taxon>Pleocyemata</taxon>
        <taxon>Astacidea</taxon>
        <taxon>Nephropoidea</taxon>
        <taxon>Nephropidae</taxon>
        <taxon>Homarus</taxon>
    </lineage>
</organism>
<comment type="catalytic activity">
    <reaction evidence="8">
        <text>L-cystine(out) + H(+)(out) = L-cystine(in) + H(+)(in)</text>
        <dbReference type="Rhea" id="RHEA:66172"/>
        <dbReference type="ChEBI" id="CHEBI:15378"/>
        <dbReference type="ChEBI" id="CHEBI:35491"/>
    </reaction>
    <physiologicalReaction direction="left-to-right" evidence="8">
        <dbReference type="Rhea" id="RHEA:66173"/>
    </physiologicalReaction>
</comment>
<gene>
    <name evidence="10" type="primary">Ctns-L</name>
    <name evidence="10" type="ORF">Hamer_G024248</name>
</gene>
<dbReference type="AlphaFoldDB" id="A0A8J5N8M5"/>
<evidence type="ECO:0000256" key="6">
    <source>
        <dbReference type="ARBA" id="ARBA00022989"/>
    </source>
</evidence>
<evidence type="ECO:0000256" key="8">
    <source>
        <dbReference type="ARBA" id="ARBA00048473"/>
    </source>
</evidence>
<evidence type="ECO:0000256" key="4">
    <source>
        <dbReference type="ARBA" id="ARBA00022692"/>
    </source>
</evidence>
<evidence type="ECO:0000256" key="1">
    <source>
        <dbReference type="ARBA" id="ARBA00004127"/>
    </source>
</evidence>
<evidence type="ECO:0000313" key="11">
    <source>
        <dbReference type="Proteomes" id="UP000747542"/>
    </source>
</evidence>
<evidence type="ECO:0000256" key="5">
    <source>
        <dbReference type="ARBA" id="ARBA00022737"/>
    </source>
</evidence>
<reference evidence="10" key="1">
    <citation type="journal article" date="2021" name="Sci. Adv.">
        <title>The American lobster genome reveals insights on longevity, neural, and immune adaptations.</title>
        <authorList>
            <person name="Polinski J.M."/>
            <person name="Zimin A.V."/>
            <person name="Clark K.F."/>
            <person name="Kohn A.B."/>
            <person name="Sadowski N."/>
            <person name="Timp W."/>
            <person name="Ptitsyn A."/>
            <person name="Khanna P."/>
            <person name="Romanova D.Y."/>
            <person name="Williams P."/>
            <person name="Greenwood S.J."/>
            <person name="Moroz L.L."/>
            <person name="Walt D.R."/>
            <person name="Bodnar A.G."/>
        </authorList>
    </citation>
    <scope>NUCLEOTIDE SEQUENCE</scope>
    <source>
        <strain evidence="10">GMGI-L3</strain>
    </source>
</reference>
<proteinExistence type="inferred from homology"/>
<dbReference type="PANTHER" id="PTHR13131:SF5">
    <property type="entry name" value="CYSTINOSIN"/>
    <property type="match status" value="1"/>
</dbReference>
<dbReference type="Proteomes" id="UP000747542">
    <property type="component" value="Unassembled WGS sequence"/>
</dbReference>
<feature type="transmembrane region" description="Helical" evidence="9">
    <location>
        <begin position="138"/>
        <end position="158"/>
    </location>
</feature>
<accession>A0A8J5N8M5</accession>
<comment type="similarity">
    <text evidence="2">Belongs to the cystinosin family.</text>
</comment>
<dbReference type="SMART" id="SM00679">
    <property type="entry name" value="CTNS"/>
    <property type="match status" value="2"/>
</dbReference>
<keyword evidence="6 9" id="KW-1133">Transmembrane helix</keyword>
<feature type="transmembrane region" description="Helical" evidence="9">
    <location>
        <begin position="259"/>
        <end position="278"/>
    </location>
</feature>
<evidence type="ECO:0000256" key="9">
    <source>
        <dbReference type="SAM" id="Phobius"/>
    </source>
</evidence>
<keyword evidence="4 9" id="KW-0812">Transmembrane</keyword>
<feature type="transmembrane region" description="Helical" evidence="9">
    <location>
        <begin position="92"/>
        <end position="115"/>
    </location>
</feature>
<sequence>MELCDSSDGDSWDIQINTTHNGRATVSLKASPSELVETNPHEAFCLVSVVTDPAITVAGDVLGWIYTIAWDISFLPQIVHNWRRKSVDGLSFDFLTFNFIGFFSYFIFNMGLYWLHEIRNEYFQRHPTRLLHVRLNDVIFPLYAVLCTAFQILQCFLLHRGPGQRVSTTCRVISGLMVMSAVVGCILVPVVDSLLWLDLLYWLSYLKLAITCIKYTPQLWENYRRQSTEGWSIWQVILDFTGGSLSLLQMFLLAGNYGLGLLSVFFDIFFFIQHYCLYRNSGHGKTSEEKTSIVSLEKNTKGIDSPASELHANTHM</sequence>
<keyword evidence="3" id="KW-0813">Transport</keyword>
<dbReference type="GO" id="GO:0015184">
    <property type="term" value="F:L-cystine transmembrane transporter activity"/>
    <property type="evidence" value="ECO:0007669"/>
    <property type="project" value="TreeGrafter"/>
</dbReference>
<dbReference type="GO" id="GO:0012505">
    <property type="term" value="C:endomembrane system"/>
    <property type="evidence" value="ECO:0007669"/>
    <property type="project" value="UniProtKB-SubCell"/>
</dbReference>
<dbReference type="NCBIfam" id="TIGR00951">
    <property type="entry name" value="2A43"/>
    <property type="match status" value="1"/>
</dbReference>
<dbReference type="Gene3D" id="1.20.1280.290">
    <property type="match status" value="2"/>
</dbReference>
<name>A0A8J5N8M5_HOMAM</name>
<keyword evidence="5" id="KW-0677">Repeat</keyword>
<evidence type="ECO:0000256" key="2">
    <source>
        <dbReference type="ARBA" id="ARBA00006855"/>
    </source>
</evidence>
<feature type="transmembrane region" description="Helical" evidence="9">
    <location>
        <begin position="170"/>
        <end position="189"/>
    </location>
</feature>
<evidence type="ECO:0000256" key="7">
    <source>
        <dbReference type="ARBA" id="ARBA00023136"/>
    </source>
</evidence>
<comment type="subcellular location">
    <subcellularLocation>
        <location evidence="1">Endomembrane system</location>
        <topology evidence="1">Multi-pass membrane protein</topology>
    </subcellularLocation>
</comment>
<dbReference type="Pfam" id="PF04193">
    <property type="entry name" value="PQ-loop"/>
    <property type="match status" value="2"/>
</dbReference>